<keyword evidence="4" id="KW-1133">Transmembrane helix</keyword>
<feature type="region of interest" description="Disordered" evidence="3">
    <location>
        <begin position="102"/>
        <end position="247"/>
    </location>
</feature>
<keyword evidence="4" id="KW-0812">Transmembrane</keyword>
<dbReference type="PROSITE" id="PS51444">
    <property type="entry name" value="FH2"/>
    <property type="match status" value="1"/>
</dbReference>
<comment type="similarity">
    <text evidence="1">Belongs to the formin-like family. Class-I subfamily.</text>
</comment>
<evidence type="ECO:0000256" key="1">
    <source>
        <dbReference type="ARBA" id="ARBA00025793"/>
    </source>
</evidence>
<dbReference type="Pfam" id="PF02181">
    <property type="entry name" value="FH2"/>
    <property type="match status" value="1"/>
</dbReference>
<evidence type="ECO:0000313" key="6">
    <source>
        <dbReference type="EMBL" id="PON31196.1"/>
    </source>
</evidence>
<dbReference type="InterPro" id="IPR015425">
    <property type="entry name" value="FH2_Formin"/>
</dbReference>
<name>A0A2P5A3S1_PARAD</name>
<gene>
    <name evidence="6" type="ORF">PanWU01x14_371720</name>
</gene>
<keyword evidence="7" id="KW-1185">Reference proteome</keyword>
<dbReference type="AlphaFoldDB" id="A0A2P5A3S1"/>
<dbReference type="Proteomes" id="UP000237105">
    <property type="component" value="Unassembled WGS sequence"/>
</dbReference>
<dbReference type="OrthoDB" id="1668162at2759"/>
<dbReference type="SUPFAM" id="SSF101447">
    <property type="entry name" value="Formin homology 2 domain (FH2 domain)"/>
    <property type="match status" value="1"/>
</dbReference>
<dbReference type="EMBL" id="JXTB01001312">
    <property type="protein sequence ID" value="PON31196.1"/>
    <property type="molecule type" value="Genomic_DNA"/>
</dbReference>
<evidence type="ECO:0000259" key="5">
    <source>
        <dbReference type="PROSITE" id="PS51444"/>
    </source>
</evidence>
<evidence type="ECO:0000256" key="3">
    <source>
        <dbReference type="SAM" id="MobiDB-lite"/>
    </source>
</evidence>
<sequence>MSPHNRTIARTVAATAATTLVFTAILFFFYYKLCVARRRAKTMVKGSFRREDVIMNREELKQPCRNVKESSFHGNGIDVVSMSKLEDGQLKTNFPKFVFNPSYKEDEDAEEAEEKRVDAEEEKRDKFKPQEAPLLHEPSSDLIVSDKMGNSFLQNPTPPAPISVLQMQQRPPPQHPRTSFRQTSPKVPKNLTPLTQLPPQSHPTNNSLTAPRPPQYPPPPPSPPPPPPLPVKPRPTLPPPVPSANGWISSRRTQVAPKGRTKNIAETMKEESSNATIVGQTKLKPLHWDKVTADVDHSTVWDEINDGSLRFDDELMENLFGYSTTNRQSYERSNLFSAFNKLNSGPPTQIFILDPRKSQNTAIVLRSLAISRREILDALMDGQELGADTLEKLTKISTTQEEAAKILQFSGNPSRLADAESFLYHILKAVPSAFTRFNAMLFRANYDPEILHFKESLQTLELGCQELRARGLFLKLLEAILKAGNRMNAGTARGNAQGFNLNALKKLSDIRSNDGKTTLLHFVVEQVARSEGKRSLINPNETLRSKRTNTQEPQIINSPNFDNLTPEEREREYLLLGLPMLESLSSELSNVKRATTVEYDTFVTVCSSLGGRVAEIRKRLSFCQSDDDQGWFAREMKGFLEKCEEEIKVVREEQIRVLELVKKTTEYYYQAGASKENGGRNPFGLFVIVKDFLDMVDQVCLETSRRFQKRNAAKNGTAGLVSASPPVSPPSTLTPKKFQKFRSSFMSDMSLSSSSSESEDDF</sequence>
<dbReference type="InterPro" id="IPR027643">
    <property type="entry name" value="Formin-like_plant"/>
</dbReference>
<dbReference type="SMART" id="SM00498">
    <property type="entry name" value="FH2"/>
    <property type="match status" value="1"/>
</dbReference>
<dbReference type="GO" id="GO:0051015">
    <property type="term" value="F:actin filament binding"/>
    <property type="evidence" value="ECO:0007669"/>
    <property type="project" value="InterPro"/>
</dbReference>
<feature type="compositionally biased region" description="Basic and acidic residues" evidence="3">
    <location>
        <begin position="113"/>
        <end position="129"/>
    </location>
</feature>
<feature type="compositionally biased region" description="Polar residues" evidence="3">
    <location>
        <begin position="192"/>
        <end position="209"/>
    </location>
</feature>
<feature type="transmembrane region" description="Helical" evidence="4">
    <location>
        <begin position="12"/>
        <end position="31"/>
    </location>
</feature>
<dbReference type="Gene3D" id="1.20.58.2220">
    <property type="entry name" value="Formin, FH2 domain"/>
    <property type="match status" value="1"/>
</dbReference>
<protein>
    <recommendedName>
        <fullName evidence="2">Formin-like protein</fullName>
    </recommendedName>
</protein>
<dbReference type="GO" id="GO:0045010">
    <property type="term" value="P:actin nucleation"/>
    <property type="evidence" value="ECO:0007669"/>
    <property type="project" value="InterPro"/>
</dbReference>
<reference evidence="7" key="1">
    <citation type="submission" date="2016-06" db="EMBL/GenBank/DDBJ databases">
        <title>Parallel loss of symbiosis genes in relatives of nitrogen-fixing non-legume Parasponia.</title>
        <authorList>
            <person name="Van Velzen R."/>
            <person name="Holmer R."/>
            <person name="Bu F."/>
            <person name="Rutten L."/>
            <person name="Van Zeijl A."/>
            <person name="Liu W."/>
            <person name="Santuari L."/>
            <person name="Cao Q."/>
            <person name="Sharma T."/>
            <person name="Shen D."/>
            <person name="Roswanjaya Y."/>
            <person name="Wardhani T."/>
            <person name="Kalhor M.S."/>
            <person name="Jansen J."/>
            <person name="Van den Hoogen J."/>
            <person name="Gungor B."/>
            <person name="Hartog M."/>
            <person name="Hontelez J."/>
            <person name="Verver J."/>
            <person name="Yang W.-C."/>
            <person name="Schijlen E."/>
            <person name="Repin R."/>
            <person name="Schilthuizen M."/>
            <person name="Schranz E."/>
            <person name="Heidstra R."/>
            <person name="Miyata K."/>
            <person name="Fedorova E."/>
            <person name="Kohlen W."/>
            <person name="Bisseling T."/>
            <person name="Smit S."/>
            <person name="Geurts R."/>
        </authorList>
    </citation>
    <scope>NUCLEOTIDE SEQUENCE [LARGE SCALE GENOMIC DNA]</scope>
    <source>
        <strain evidence="7">cv. WU1-14</strain>
    </source>
</reference>
<comment type="caution">
    <text evidence="6">The sequence shown here is derived from an EMBL/GenBank/DDBJ whole genome shotgun (WGS) entry which is preliminary data.</text>
</comment>
<evidence type="ECO:0000256" key="2">
    <source>
        <dbReference type="RuleBase" id="RU361260"/>
    </source>
</evidence>
<evidence type="ECO:0000256" key="4">
    <source>
        <dbReference type="SAM" id="Phobius"/>
    </source>
</evidence>
<organism evidence="6 7">
    <name type="scientific">Parasponia andersonii</name>
    <name type="common">Sponia andersonii</name>
    <dbReference type="NCBI Taxonomy" id="3476"/>
    <lineage>
        <taxon>Eukaryota</taxon>
        <taxon>Viridiplantae</taxon>
        <taxon>Streptophyta</taxon>
        <taxon>Embryophyta</taxon>
        <taxon>Tracheophyta</taxon>
        <taxon>Spermatophyta</taxon>
        <taxon>Magnoliopsida</taxon>
        <taxon>eudicotyledons</taxon>
        <taxon>Gunneridae</taxon>
        <taxon>Pentapetalae</taxon>
        <taxon>rosids</taxon>
        <taxon>fabids</taxon>
        <taxon>Rosales</taxon>
        <taxon>Cannabaceae</taxon>
        <taxon>Parasponia</taxon>
    </lineage>
</organism>
<dbReference type="PANTHER" id="PTHR23213">
    <property type="entry name" value="FORMIN-RELATED"/>
    <property type="match status" value="1"/>
</dbReference>
<feature type="compositionally biased region" description="Pro residues" evidence="3">
    <location>
        <begin position="211"/>
        <end position="242"/>
    </location>
</feature>
<proteinExistence type="inferred from homology"/>
<dbReference type="STRING" id="3476.A0A2P5A3S1"/>
<dbReference type="PANTHER" id="PTHR23213:SF273">
    <property type="entry name" value="FORMIN-LIKE PROTEIN"/>
    <property type="match status" value="1"/>
</dbReference>
<keyword evidence="4" id="KW-0472">Membrane</keyword>
<dbReference type="InterPro" id="IPR042201">
    <property type="entry name" value="FH2_Formin_sf"/>
</dbReference>
<feature type="domain" description="FH2" evidence="5">
    <location>
        <begin position="273"/>
        <end position="722"/>
    </location>
</feature>
<accession>A0A2P5A3S1</accession>
<evidence type="ECO:0000313" key="7">
    <source>
        <dbReference type="Proteomes" id="UP000237105"/>
    </source>
</evidence>